<evidence type="ECO:0000256" key="7">
    <source>
        <dbReference type="SAM" id="Phobius"/>
    </source>
</evidence>
<feature type="transmembrane region" description="Helical" evidence="7">
    <location>
        <begin position="247"/>
        <end position="270"/>
    </location>
</feature>
<reference evidence="10 11" key="1">
    <citation type="submission" date="2014-09" db="EMBL/GenBank/DDBJ databases">
        <title>Draft Genome Sequence of Draconibacterium sp. JN14CK-3.</title>
        <authorList>
            <person name="Dong C."/>
            <person name="Lai Q."/>
            <person name="Shao Z."/>
        </authorList>
    </citation>
    <scope>NUCLEOTIDE SEQUENCE [LARGE SCALE GENOMIC DNA]</scope>
    <source>
        <strain evidence="10 11">JN14CK-3</strain>
    </source>
</reference>
<dbReference type="InterPro" id="IPR039421">
    <property type="entry name" value="Type_1_exporter"/>
</dbReference>
<dbReference type="PATRIC" id="fig|1544798.3.peg.4958"/>
<dbReference type="SUPFAM" id="SSF52540">
    <property type="entry name" value="P-loop containing nucleoside triphosphate hydrolases"/>
    <property type="match status" value="1"/>
</dbReference>
<evidence type="ECO:0000256" key="5">
    <source>
        <dbReference type="ARBA" id="ARBA00022989"/>
    </source>
</evidence>
<evidence type="ECO:0000256" key="6">
    <source>
        <dbReference type="ARBA" id="ARBA00023136"/>
    </source>
</evidence>
<dbReference type="PROSITE" id="PS00211">
    <property type="entry name" value="ABC_TRANSPORTER_1"/>
    <property type="match status" value="1"/>
</dbReference>
<feature type="transmembrane region" description="Helical" evidence="7">
    <location>
        <begin position="290"/>
        <end position="309"/>
    </location>
</feature>
<dbReference type="Pfam" id="PF00664">
    <property type="entry name" value="ABC_membrane"/>
    <property type="match status" value="1"/>
</dbReference>
<dbReference type="InterPro" id="IPR017871">
    <property type="entry name" value="ABC_transporter-like_CS"/>
</dbReference>
<dbReference type="SUPFAM" id="SSF90123">
    <property type="entry name" value="ABC transporter transmembrane region"/>
    <property type="match status" value="1"/>
</dbReference>
<evidence type="ECO:0000256" key="2">
    <source>
        <dbReference type="ARBA" id="ARBA00022692"/>
    </source>
</evidence>
<keyword evidence="3" id="KW-0547">Nucleotide-binding</keyword>
<evidence type="ECO:0000259" key="8">
    <source>
        <dbReference type="PROSITE" id="PS50893"/>
    </source>
</evidence>
<feature type="transmembrane region" description="Helical" evidence="7">
    <location>
        <begin position="142"/>
        <end position="161"/>
    </location>
</feature>
<name>A0A0D8J5H9_9BACT</name>
<dbReference type="EMBL" id="JRHC01000009">
    <property type="protein sequence ID" value="KJF41761.1"/>
    <property type="molecule type" value="Genomic_DNA"/>
</dbReference>
<dbReference type="InterPro" id="IPR003593">
    <property type="entry name" value="AAA+_ATPase"/>
</dbReference>
<gene>
    <name evidence="10" type="ORF">LH29_23860</name>
</gene>
<dbReference type="InterPro" id="IPR011527">
    <property type="entry name" value="ABC1_TM_dom"/>
</dbReference>
<dbReference type="PANTHER" id="PTHR43394:SF1">
    <property type="entry name" value="ATP-BINDING CASSETTE SUB-FAMILY B MEMBER 10, MITOCHONDRIAL"/>
    <property type="match status" value="1"/>
</dbReference>
<evidence type="ECO:0000256" key="3">
    <source>
        <dbReference type="ARBA" id="ARBA00022741"/>
    </source>
</evidence>
<organism evidence="10 11">
    <name type="scientific">Draconibacterium sediminis</name>
    <dbReference type="NCBI Taxonomy" id="1544798"/>
    <lineage>
        <taxon>Bacteria</taxon>
        <taxon>Pseudomonadati</taxon>
        <taxon>Bacteroidota</taxon>
        <taxon>Bacteroidia</taxon>
        <taxon>Marinilabiliales</taxon>
        <taxon>Prolixibacteraceae</taxon>
        <taxon>Draconibacterium</taxon>
    </lineage>
</organism>
<dbReference type="GO" id="GO:0015421">
    <property type="term" value="F:ABC-type oligopeptide transporter activity"/>
    <property type="evidence" value="ECO:0007669"/>
    <property type="project" value="TreeGrafter"/>
</dbReference>
<dbReference type="InterPro" id="IPR036640">
    <property type="entry name" value="ABC1_TM_sf"/>
</dbReference>
<accession>A0A0D8J5H9</accession>
<evidence type="ECO:0000259" key="9">
    <source>
        <dbReference type="PROSITE" id="PS50929"/>
    </source>
</evidence>
<keyword evidence="2 7" id="KW-0812">Transmembrane</keyword>
<feature type="domain" description="ABC transporter" evidence="8">
    <location>
        <begin position="341"/>
        <end position="573"/>
    </location>
</feature>
<feature type="transmembrane region" description="Helical" evidence="7">
    <location>
        <begin position="71"/>
        <end position="93"/>
    </location>
</feature>
<evidence type="ECO:0000313" key="11">
    <source>
        <dbReference type="Proteomes" id="UP000032544"/>
    </source>
</evidence>
<keyword evidence="4 10" id="KW-0067">ATP-binding</keyword>
<feature type="domain" description="ABC transmembrane type-1" evidence="9">
    <location>
        <begin position="31"/>
        <end position="310"/>
    </location>
</feature>
<dbReference type="PROSITE" id="PS50893">
    <property type="entry name" value="ABC_TRANSPORTER_2"/>
    <property type="match status" value="1"/>
</dbReference>
<evidence type="ECO:0000256" key="4">
    <source>
        <dbReference type="ARBA" id="ARBA00022840"/>
    </source>
</evidence>
<dbReference type="GO" id="GO:0005524">
    <property type="term" value="F:ATP binding"/>
    <property type="evidence" value="ECO:0007669"/>
    <property type="project" value="UniProtKB-KW"/>
</dbReference>
<dbReference type="STRING" id="1544798.LH29_23860"/>
<keyword evidence="11" id="KW-1185">Reference proteome</keyword>
<dbReference type="PANTHER" id="PTHR43394">
    <property type="entry name" value="ATP-DEPENDENT PERMEASE MDL1, MITOCHONDRIAL"/>
    <property type="match status" value="1"/>
</dbReference>
<dbReference type="Gene3D" id="3.40.50.300">
    <property type="entry name" value="P-loop containing nucleotide triphosphate hydrolases"/>
    <property type="match status" value="1"/>
</dbReference>
<feature type="transmembrane region" description="Helical" evidence="7">
    <location>
        <begin position="167"/>
        <end position="186"/>
    </location>
</feature>
<dbReference type="Gene3D" id="1.20.1560.10">
    <property type="entry name" value="ABC transporter type 1, transmembrane domain"/>
    <property type="match status" value="1"/>
</dbReference>
<dbReference type="PROSITE" id="PS50929">
    <property type="entry name" value="ABC_TM1F"/>
    <property type="match status" value="1"/>
</dbReference>
<feature type="transmembrane region" description="Helical" evidence="7">
    <location>
        <begin position="27"/>
        <end position="51"/>
    </location>
</feature>
<dbReference type="OrthoDB" id="9760358at2"/>
<sequence>MRKTQSKKRTEGKQRGGLFRVLGPYKALVTALIIMALAGSGINLFIPRIIARGIDAFTANQFDAKTIITEFILAASGIFIFTFLQGVVQTLAAEKVAKDLRSKLSDKISKQSYSFILKANPSKLLTNLTSDMDSVKMFVSQAFVSIISSLFIIFGVAVLLISINWKLALAVLTIVPILSVAFYIVFKKVKVLFKKSREIIDALNRVINESILGSALIRVLNSQQPEILKFAEKNVESRDLGLAIVRLFSALIPIVTFVANLAIVIILALGGHFVVMDTLSLGNFAAFNSYVMMLIFPIMMIGFMSNIIASATASYGRIRQVLDAPPPIDNGAVETDISGNIKLQNITLSFDKKPVLKNISFEIKAGSKTAIIGPTAAGKSQLLYLLTNLIPPDSGSITIDNIQVKDYSTEVLNRQLGFVFQDNVIFNMSLRENIAFNDQVSDVDLNKAIATAELADFIKTLPDGLNTIVSERGTSLSGGQKQRIMLARALALNPKILLLDDFTSRVDRKTEDKILTNIHKNYPELTLLSITQKIAPVTGFDQIILLMEGEVVATGKHERLKENSPEYIQIYNSQKSTSHYEL</sequence>
<keyword evidence="6 7" id="KW-0472">Membrane</keyword>
<dbReference type="RefSeq" id="WP_045033654.1">
    <property type="nucleotide sequence ID" value="NZ_JRHC01000009.1"/>
</dbReference>
<dbReference type="InterPro" id="IPR003439">
    <property type="entry name" value="ABC_transporter-like_ATP-bd"/>
</dbReference>
<dbReference type="Pfam" id="PF00005">
    <property type="entry name" value="ABC_tran"/>
    <property type="match status" value="1"/>
</dbReference>
<evidence type="ECO:0000256" key="1">
    <source>
        <dbReference type="ARBA" id="ARBA00004651"/>
    </source>
</evidence>
<dbReference type="GO" id="GO:0016887">
    <property type="term" value="F:ATP hydrolysis activity"/>
    <property type="evidence" value="ECO:0007669"/>
    <property type="project" value="InterPro"/>
</dbReference>
<evidence type="ECO:0000313" key="10">
    <source>
        <dbReference type="EMBL" id="KJF41761.1"/>
    </source>
</evidence>
<dbReference type="SMART" id="SM00382">
    <property type="entry name" value="AAA"/>
    <property type="match status" value="1"/>
</dbReference>
<comment type="caution">
    <text evidence="10">The sequence shown here is derived from an EMBL/GenBank/DDBJ whole genome shotgun (WGS) entry which is preliminary data.</text>
</comment>
<dbReference type="GO" id="GO:0005886">
    <property type="term" value="C:plasma membrane"/>
    <property type="evidence" value="ECO:0007669"/>
    <property type="project" value="UniProtKB-SubCell"/>
</dbReference>
<dbReference type="InterPro" id="IPR027417">
    <property type="entry name" value="P-loop_NTPase"/>
</dbReference>
<proteinExistence type="predicted"/>
<keyword evidence="5 7" id="KW-1133">Transmembrane helix</keyword>
<comment type="subcellular location">
    <subcellularLocation>
        <location evidence="1">Cell membrane</location>
        <topology evidence="1">Multi-pass membrane protein</topology>
    </subcellularLocation>
</comment>
<dbReference type="AlphaFoldDB" id="A0A0D8J5H9"/>
<dbReference type="Proteomes" id="UP000032544">
    <property type="component" value="Unassembled WGS sequence"/>
</dbReference>
<protein>
    <submittedName>
        <fullName evidence="10">ABC transporter ATP-binding protein</fullName>
    </submittedName>
</protein>